<evidence type="ECO:0000313" key="2">
    <source>
        <dbReference type="Proteomes" id="UP000585050"/>
    </source>
</evidence>
<dbReference type="AlphaFoldDB" id="A0A7X8SPN4"/>
<dbReference type="RefSeq" id="WP_168884681.1">
    <property type="nucleotide sequence ID" value="NZ_JABAIL010000009.1"/>
</dbReference>
<accession>A0A7X8SPN4</accession>
<organism evidence="1 2">
    <name type="scientific">Flammeovirga agarivorans</name>
    <dbReference type="NCBI Taxonomy" id="2726742"/>
    <lineage>
        <taxon>Bacteria</taxon>
        <taxon>Pseudomonadati</taxon>
        <taxon>Bacteroidota</taxon>
        <taxon>Cytophagia</taxon>
        <taxon>Cytophagales</taxon>
        <taxon>Flammeovirgaceae</taxon>
        <taxon>Flammeovirga</taxon>
    </lineage>
</organism>
<name>A0A7X8SPN4_9BACT</name>
<dbReference type="EMBL" id="JABAIL010000009">
    <property type="protein sequence ID" value="NLR93967.1"/>
    <property type="molecule type" value="Genomic_DNA"/>
</dbReference>
<comment type="caution">
    <text evidence="1">The sequence shown here is derived from an EMBL/GenBank/DDBJ whole genome shotgun (WGS) entry which is preliminary data.</text>
</comment>
<gene>
    <name evidence="1" type="ORF">HGP29_22390</name>
</gene>
<reference evidence="1 2" key="1">
    <citation type="submission" date="2020-04" db="EMBL/GenBank/DDBJ databases">
        <title>Flammeovirga sp. SR4, a novel species isolated from seawater.</title>
        <authorList>
            <person name="Wang X."/>
        </authorList>
    </citation>
    <scope>NUCLEOTIDE SEQUENCE [LARGE SCALE GENOMIC DNA]</scope>
    <source>
        <strain evidence="1 2">SR4</strain>
    </source>
</reference>
<sequence length="50" mass="6006">MEDFATLDFEDQLFDNESDLYDTLEDLNIDEWGEDIDNLEKFELDIDDEI</sequence>
<proteinExistence type="predicted"/>
<protein>
    <submittedName>
        <fullName evidence="1">Uncharacterized protein</fullName>
    </submittedName>
</protein>
<keyword evidence="2" id="KW-1185">Reference proteome</keyword>
<dbReference type="Proteomes" id="UP000585050">
    <property type="component" value="Unassembled WGS sequence"/>
</dbReference>
<evidence type="ECO:0000313" key="1">
    <source>
        <dbReference type="EMBL" id="NLR93967.1"/>
    </source>
</evidence>